<organism evidence="1 2">
    <name type="scientific">Lipomyces kononenkoae</name>
    <name type="common">Yeast</name>
    <dbReference type="NCBI Taxonomy" id="34357"/>
    <lineage>
        <taxon>Eukaryota</taxon>
        <taxon>Fungi</taxon>
        <taxon>Dikarya</taxon>
        <taxon>Ascomycota</taxon>
        <taxon>Saccharomycotina</taxon>
        <taxon>Lipomycetes</taxon>
        <taxon>Lipomycetales</taxon>
        <taxon>Lipomycetaceae</taxon>
        <taxon>Lipomyces</taxon>
    </lineage>
</organism>
<comment type="caution">
    <text evidence="1">The sequence shown here is derived from an EMBL/GenBank/DDBJ whole genome shotgun (WGS) entry which is preliminary data.</text>
</comment>
<dbReference type="EMBL" id="MU971338">
    <property type="protein sequence ID" value="KAK9240660.1"/>
    <property type="molecule type" value="Genomic_DNA"/>
</dbReference>
<reference evidence="2" key="1">
    <citation type="journal article" date="2024" name="Front. Bioeng. Biotechnol.">
        <title>Genome-scale model development and genomic sequencing of the oleaginous clade Lipomyces.</title>
        <authorList>
            <person name="Czajka J.J."/>
            <person name="Han Y."/>
            <person name="Kim J."/>
            <person name="Mondo S.J."/>
            <person name="Hofstad B.A."/>
            <person name="Robles A."/>
            <person name="Haridas S."/>
            <person name="Riley R."/>
            <person name="LaButti K."/>
            <person name="Pangilinan J."/>
            <person name="Andreopoulos W."/>
            <person name="Lipzen A."/>
            <person name="Yan J."/>
            <person name="Wang M."/>
            <person name="Ng V."/>
            <person name="Grigoriev I.V."/>
            <person name="Spatafora J.W."/>
            <person name="Magnuson J.K."/>
            <person name="Baker S.E."/>
            <person name="Pomraning K.R."/>
        </authorList>
    </citation>
    <scope>NUCLEOTIDE SEQUENCE [LARGE SCALE GENOMIC DNA]</scope>
    <source>
        <strain evidence="2">CBS 7786</strain>
    </source>
</reference>
<proteinExistence type="predicted"/>
<keyword evidence="2" id="KW-1185">Reference proteome</keyword>
<evidence type="ECO:0000313" key="1">
    <source>
        <dbReference type="EMBL" id="KAK9240660.1"/>
    </source>
</evidence>
<accession>A0ACC3TAA5</accession>
<gene>
    <name evidence="1" type="ORF">V1525DRAFT_394577</name>
</gene>
<name>A0ACC3TAA5_LIPKO</name>
<dbReference type="Proteomes" id="UP001433508">
    <property type="component" value="Unassembled WGS sequence"/>
</dbReference>
<sequence length="291" mass="32812">MSTTTTQYTTSFQPTVANKDITLAPTVSSKLNYFSPPPDNSVPYTVVETREHNYGEDSQAVEIHDLRGYESVPTLDLNGFTFDLSAPAFTHADFFDTAGTEQTNFIQTEYYPRVQDAVKRLTGGAKVVIFDHTLRLPNSTRTPVERVHIDQSLRAARERVELHAGEDRDFAESYVSGKKRFEIINYWKPLAKVTRDPLAVADARTIKSEDLVGVQHRYPNRTGETVAVKYDPAHQWYFLKGMNVTEAMLIKCADNKEDVIAKQIPHSAFTLPGQTGDGRESIEVRTLVFFD</sequence>
<evidence type="ECO:0000313" key="2">
    <source>
        <dbReference type="Proteomes" id="UP001433508"/>
    </source>
</evidence>
<protein>
    <submittedName>
        <fullName evidence="1">Uncharacterized protein</fullName>
    </submittedName>
</protein>